<dbReference type="Gene3D" id="3.40.50.300">
    <property type="entry name" value="P-loop containing nucleotide triphosphate hydrolases"/>
    <property type="match status" value="1"/>
</dbReference>
<evidence type="ECO:0000256" key="2">
    <source>
        <dbReference type="ARBA" id="ARBA00022723"/>
    </source>
</evidence>
<dbReference type="GO" id="GO:0016787">
    <property type="term" value="F:hydrolase activity"/>
    <property type="evidence" value="ECO:0007669"/>
    <property type="project" value="UniProtKB-KW"/>
</dbReference>
<feature type="compositionally biased region" description="Low complexity" evidence="8">
    <location>
        <begin position="567"/>
        <end position="583"/>
    </location>
</feature>
<dbReference type="Gene3D" id="3.30.160.380">
    <property type="entry name" value="Dicer dimerisation domain"/>
    <property type="match status" value="1"/>
</dbReference>
<reference evidence="12 13" key="1">
    <citation type="submission" date="2024-02" db="EMBL/GenBank/DDBJ databases">
        <authorList>
            <person name="Vignale AGUSTIN F."/>
            <person name="Sosa J E."/>
            <person name="Modenutti C."/>
        </authorList>
    </citation>
    <scope>NUCLEOTIDE SEQUENCE [LARGE SCALE GENOMIC DNA]</scope>
</reference>
<evidence type="ECO:0000259" key="11">
    <source>
        <dbReference type="PROSITE" id="PS51327"/>
    </source>
</evidence>
<dbReference type="GO" id="GO:0046872">
    <property type="term" value="F:metal ion binding"/>
    <property type="evidence" value="ECO:0007669"/>
    <property type="project" value="UniProtKB-KW"/>
</dbReference>
<dbReference type="InterPro" id="IPR003100">
    <property type="entry name" value="PAZ_dom"/>
</dbReference>
<feature type="region of interest" description="Disordered" evidence="8">
    <location>
        <begin position="558"/>
        <end position="583"/>
    </location>
</feature>
<keyword evidence="6" id="KW-0460">Magnesium</keyword>
<evidence type="ECO:0000256" key="3">
    <source>
        <dbReference type="ARBA" id="ARBA00022741"/>
    </source>
</evidence>
<dbReference type="InterPro" id="IPR005034">
    <property type="entry name" value="Dicer_dimerisation"/>
</dbReference>
<keyword evidence="4" id="KW-0255">Endonuclease</keyword>
<dbReference type="GO" id="GO:0003723">
    <property type="term" value="F:RNA binding"/>
    <property type="evidence" value="ECO:0007669"/>
    <property type="project" value="UniProtKB-UniRule"/>
</dbReference>
<keyword evidence="3" id="KW-0547">Nucleotide-binding</keyword>
<proteinExistence type="predicted"/>
<evidence type="ECO:0008006" key="14">
    <source>
        <dbReference type="Google" id="ProtNLM"/>
    </source>
</evidence>
<dbReference type="PANTHER" id="PTHR14950">
    <property type="entry name" value="DICER-RELATED"/>
    <property type="match status" value="1"/>
</dbReference>
<dbReference type="CDD" id="cd18802">
    <property type="entry name" value="SF2_C_dicer"/>
    <property type="match status" value="1"/>
</dbReference>
<dbReference type="FunFam" id="3.40.50.300:FF:000420">
    <property type="entry name" value="Endoribonuclease dicer-like 1"/>
    <property type="match status" value="1"/>
</dbReference>
<dbReference type="PANTHER" id="PTHR14950:SF46">
    <property type="entry name" value="ENDORIBONUCLEASE DICER HOMOLOG 3"/>
    <property type="match status" value="1"/>
</dbReference>
<dbReference type="InterPro" id="IPR001650">
    <property type="entry name" value="Helicase_C-like"/>
</dbReference>
<evidence type="ECO:0000256" key="1">
    <source>
        <dbReference type="ARBA" id="ARBA00022722"/>
    </source>
</evidence>
<evidence type="ECO:0000256" key="4">
    <source>
        <dbReference type="ARBA" id="ARBA00022759"/>
    </source>
</evidence>
<dbReference type="AlphaFoldDB" id="A0ABC8QYI8"/>
<keyword evidence="2" id="KW-0479">Metal-binding</keyword>
<evidence type="ECO:0000313" key="13">
    <source>
        <dbReference type="Proteomes" id="UP001642360"/>
    </source>
</evidence>
<dbReference type="SUPFAM" id="SSF101690">
    <property type="entry name" value="PAZ domain"/>
    <property type="match status" value="1"/>
</dbReference>
<protein>
    <recommendedName>
        <fullName evidence="14">Dicer-like 104</fullName>
    </recommendedName>
</protein>
<name>A0ABC8QYI8_9AQUA</name>
<dbReference type="PROSITE" id="PS50821">
    <property type="entry name" value="PAZ"/>
    <property type="match status" value="1"/>
</dbReference>
<dbReference type="PROSITE" id="PS51194">
    <property type="entry name" value="HELICASE_CTER"/>
    <property type="match status" value="1"/>
</dbReference>
<evidence type="ECO:0000256" key="7">
    <source>
        <dbReference type="PROSITE-ProRule" id="PRU00657"/>
    </source>
</evidence>
<feature type="domain" description="Dicer dsRNA-binding fold" evidence="11">
    <location>
        <begin position="214"/>
        <end position="304"/>
    </location>
</feature>
<keyword evidence="5" id="KW-0378">Hydrolase</keyword>
<evidence type="ECO:0000259" key="10">
    <source>
        <dbReference type="PROSITE" id="PS51194"/>
    </source>
</evidence>
<feature type="domain" description="Helicase C-terminal" evidence="10">
    <location>
        <begin position="29"/>
        <end position="184"/>
    </location>
</feature>
<dbReference type="FunFam" id="3.30.160.380:FF:000001">
    <property type="entry name" value="Endoribonuclease dicer-like 1"/>
    <property type="match status" value="1"/>
</dbReference>
<dbReference type="GO" id="GO:0004519">
    <property type="term" value="F:endonuclease activity"/>
    <property type="evidence" value="ECO:0007669"/>
    <property type="project" value="UniProtKB-KW"/>
</dbReference>
<organism evidence="12 13">
    <name type="scientific">Ilex paraguariensis</name>
    <name type="common">yerba mate</name>
    <dbReference type="NCBI Taxonomy" id="185542"/>
    <lineage>
        <taxon>Eukaryota</taxon>
        <taxon>Viridiplantae</taxon>
        <taxon>Streptophyta</taxon>
        <taxon>Embryophyta</taxon>
        <taxon>Tracheophyta</taxon>
        <taxon>Spermatophyta</taxon>
        <taxon>Magnoliopsida</taxon>
        <taxon>eudicotyledons</taxon>
        <taxon>Gunneridae</taxon>
        <taxon>Pentapetalae</taxon>
        <taxon>asterids</taxon>
        <taxon>campanulids</taxon>
        <taxon>Aquifoliales</taxon>
        <taxon>Aquifoliaceae</taxon>
        <taxon>Ilex</taxon>
    </lineage>
</organism>
<gene>
    <name evidence="12" type="ORF">ILEXP_LOCUS4673</name>
</gene>
<evidence type="ECO:0000256" key="8">
    <source>
        <dbReference type="SAM" id="MobiDB-lite"/>
    </source>
</evidence>
<keyword evidence="1" id="KW-0540">Nuclease</keyword>
<sequence length="583" mass="65426">MPHHEKLLDVGYDFPKSVAMGYVSPKLHELLQIFQSFGKNTQVLCITFVERIMTAKVIERFIKKIACLSHFTVSHLTGSNSSVDALAPKLQKEILESFRSGKVNLLFATDVVEEGIDVRDCSCVIRFDLPKTVRSYVQSRGRARQNDSQFFMMLERGNIKQRDQIFDVIRSEYSMIDTTTSRDPDTFILKACANNDVDAYHVEVTGASVTADSSVNLIHRYCEKLPRDKYFTPKPIFQFLLSGESYRCKLTLPPSAAFQTIVGPEIRNSHLSKQLVCLDACKKLHQMGALSDHLLPFNEEPSLTDSTLRNKELSSGAGTTKRKELHGTTCIRGLSGTWGDKLDGATFQAYKIHFACNISEAYYSSFVMLIESKLDNDVGNAEVELYLVSKYVRSSVSSCGQVHLDAEQVVKAKCFQELFFNGLFGKLFIKLSGERRFLLQVKESLWNPANMYLLLPLESLNNPSHQIWRINWMGINSCVSVVEFLKKNAWLSAEQSSGNMANSSLHKIESVVTDFSSTNVIHLANKSICINDLKEMVVLAIHTGRIYSVLKAVTNSSAESPFDGKSDASPSSYSSFADYFKKK</sequence>
<dbReference type="SUPFAM" id="SSF52540">
    <property type="entry name" value="P-loop containing nucleoside triphosphate hydrolases"/>
    <property type="match status" value="1"/>
</dbReference>
<dbReference type="Pfam" id="PF00271">
    <property type="entry name" value="Helicase_C"/>
    <property type="match status" value="1"/>
</dbReference>
<dbReference type="Pfam" id="PF03368">
    <property type="entry name" value="Dicer_dimer"/>
    <property type="match status" value="1"/>
</dbReference>
<keyword evidence="7" id="KW-0694">RNA-binding</keyword>
<evidence type="ECO:0000256" key="6">
    <source>
        <dbReference type="ARBA" id="ARBA00022842"/>
    </source>
</evidence>
<dbReference type="Gene3D" id="2.170.260.10">
    <property type="entry name" value="paz domain"/>
    <property type="match status" value="1"/>
</dbReference>
<evidence type="ECO:0000256" key="5">
    <source>
        <dbReference type="ARBA" id="ARBA00022801"/>
    </source>
</evidence>
<dbReference type="SMART" id="SM00490">
    <property type="entry name" value="HELICc"/>
    <property type="match status" value="1"/>
</dbReference>
<dbReference type="Proteomes" id="UP001642360">
    <property type="component" value="Unassembled WGS sequence"/>
</dbReference>
<dbReference type="EMBL" id="CAUOFW020000831">
    <property type="protein sequence ID" value="CAK9137648.1"/>
    <property type="molecule type" value="Genomic_DNA"/>
</dbReference>
<keyword evidence="13" id="KW-1185">Reference proteome</keyword>
<accession>A0ABC8QYI8</accession>
<dbReference type="InterPro" id="IPR036085">
    <property type="entry name" value="PAZ_dom_sf"/>
</dbReference>
<evidence type="ECO:0000313" key="12">
    <source>
        <dbReference type="EMBL" id="CAK9137648.1"/>
    </source>
</evidence>
<evidence type="ECO:0000259" key="9">
    <source>
        <dbReference type="PROSITE" id="PS50821"/>
    </source>
</evidence>
<dbReference type="GO" id="GO:0000166">
    <property type="term" value="F:nucleotide binding"/>
    <property type="evidence" value="ECO:0007669"/>
    <property type="project" value="UniProtKB-KW"/>
</dbReference>
<comment type="caution">
    <text evidence="12">The sequence shown here is derived from an EMBL/GenBank/DDBJ whole genome shotgun (WGS) entry which is preliminary data.</text>
</comment>
<feature type="domain" description="PAZ" evidence="9">
    <location>
        <begin position="519"/>
        <end position="583"/>
    </location>
</feature>
<dbReference type="InterPro" id="IPR038248">
    <property type="entry name" value="Dicer_dimer_sf"/>
</dbReference>
<dbReference type="InterPro" id="IPR027417">
    <property type="entry name" value="P-loop_NTPase"/>
</dbReference>
<dbReference type="PROSITE" id="PS51327">
    <property type="entry name" value="DICER_DSRBF"/>
    <property type="match status" value="1"/>
</dbReference>